<organism evidence="2">
    <name type="scientific">marine sediment metagenome</name>
    <dbReference type="NCBI Taxonomy" id="412755"/>
    <lineage>
        <taxon>unclassified sequences</taxon>
        <taxon>metagenomes</taxon>
        <taxon>ecological metagenomes</taxon>
    </lineage>
</organism>
<name>X1CRJ7_9ZZZZ</name>
<reference evidence="2" key="1">
    <citation type="journal article" date="2014" name="Front. Microbiol.">
        <title>High frequency of phylogenetically diverse reductive dehalogenase-homologous genes in deep subseafloor sedimentary metagenomes.</title>
        <authorList>
            <person name="Kawai M."/>
            <person name="Futagami T."/>
            <person name="Toyoda A."/>
            <person name="Takaki Y."/>
            <person name="Nishi S."/>
            <person name="Hori S."/>
            <person name="Arai W."/>
            <person name="Tsubouchi T."/>
            <person name="Morono Y."/>
            <person name="Uchiyama I."/>
            <person name="Ito T."/>
            <person name="Fujiyama A."/>
            <person name="Inagaki F."/>
            <person name="Takami H."/>
        </authorList>
    </citation>
    <scope>NUCLEOTIDE SEQUENCE</scope>
    <source>
        <strain evidence="2">Expedition CK06-06</strain>
    </source>
</reference>
<feature type="transmembrane region" description="Helical" evidence="1">
    <location>
        <begin position="15"/>
        <end position="35"/>
    </location>
</feature>
<protein>
    <submittedName>
        <fullName evidence="2">Uncharacterized protein</fullName>
    </submittedName>
</protein>
<proteinExistence type="predicted"/>
<accession>X1CRJ7</accession>
<dbReference type="EMBL" id="BART01010240">
    <property type="protein sequence ID" value="GAG86891.1"/>
    <property type="molecule type" value="Genomic_DNA"/>
</dbReference>
<keyword evidence="1" id="KW-0812">Transmembrane</keyword>
<gene>
    <name evidence="2" type="ORF">S01H4_22363</name>
</gene>
<keyword evidence="1" id="KW-0472">Membrane</keyword>
<feature type="non-terminal residue" evidence="2">
    <location>
        <position position="63"/>
    </location>
</feature>
<sequence>MVYHKKVFNNSYKKFTAIIGAILAILSLLGGLWAFERHYATNEKVDGEIERVEIQVAGAIQNT</sequence>
<evidence type="ECO:0000256" key="1">
    <source>
        <dbReference type="SAM" id="Phobius"/>
    </source>
</evidence>
<keyword evidence="1" id="KW-1133">Transmembrane helix</keyword>
<dbReference type="AlphaFoldDB" id="X1CRJ7"/>
<comment type="caution">
    <text evidence="2">The sequence shown here is derived from an EMBL/GenBank/DDBJ whole genome shotgun (WGS) entry which is preliminary data.</text>
</comment>
<evidence type="ECO:0000313" key="2">
    <source>
        <dbReference type="EMBL" id="GAG86891.1"/>
    </source>
</evidence>